<name>A0A099NIW6_PICKU</name>
<sequence>MWKPEPTHIHSYPTLGHYSPVSVKLSYFHPAGKKEVFRRNGTTF</sequence>
<accession>A0A099NIW6</accession>
<dbReference type="EMBL" id="JQFK01002005">
    <property type="protein sequence ID" value="KGK32653.1"/>
    <property type="molecule type" value="Genomic_DNA"/>
</dbReference>
<evidence type="ECO:0000313" key="1">
    <source>
        <dbReference type="EMBL" id="KGK32653.1"/>
    </source>
</evidence>
<dbReference type="Proteomes" id="UP000029867">
    <property type="component" value="Unassembled WGS sequence"/>
</dbReference>
<reference evidence="2" key="1">
    <citation type="journal article" date="2014" name="Microb. Cell Fact.">
        <title>Exploiting Issatchenkia orientalis SD108 for succinic acid production.</title>
        <authorList>
            <person name="Xiao H."/>
            <person name="Shao Z."/>
            <person name="Jiang Y."/>
            <person name="Dole S."/>
            <person name="Zhao H."/>
        </authorList>
    </citation>
    <scope>NUCLEOTIDE SEQUENCE [LARGE SCALE GENOMIC DNA]</scope>
    <source>
        <strain evidence="2">SD108</strain>
    </source>
</reference>
<protein>
    <submittedName>
        <fullName evidence="1">Uncharacterized protein</fullName>
    </submittedName>
</protein>
<evidence type="ECO:0000313" key="2">
    <source>
        <dbReference type="Proteomes" id="UP000029867"/>
    </source>
</evidence>
<proteinExistence type="predicted"/>
<organism evidence="1 2">
    <name type="scientific">Pichia kudriavzevii</name>
    <name type="common">Yeast</name>
    <name type="synonym">Issatchenkia orientalis</name>
    <dbReference type="NCBI Taxonomy" id="4909"/>
    <lineage>
        <taxon>Eukaryota</taxon>
        <taxon>Fungi</taxon>
        <taxon>Dikarya</taxon>
        <taxon>Ascomycota</taxon>
        <taxon>Saccharomycotina</taxon>
        <taxon>Pichiomycetes</taxon>
        <taxon>Pichiales</taxon>
        <taxon>Pichiaceae</taxon>
        <taxon>Pichia</taxon>
    </lineage>
</organism>
<dbReference type="AlphaFoldDB" id="A0A099NIW6"/>
<gene>
    <name evidence="1" type="ORF">JL09_g6740</name>
</gene>
<comment type="caution">
    <text evidence="1">The sequence shown here is derived from an EMBL/GenBank/DDBJ whole genome shotgun (WGS) entry which is preliminary data.</text>
</comment>
<dbReference type="HOGENOM" id="CLU_3224714_0_0_1"/>